<dbReference type="InterPro" id="IPR017853">
    <property type="entry name" value="GH"/>
</dbReference>
<dbReference type="SUPFAM" id="SSF51445">
    <property type="entry name" value="(Trans)glycosidases"/>
    <property type="match status" value="1"/>
</dbReference>
<reference evidence="1 2" key="1">
    <citation type="submission" date="2020-07" db="EMBL/GenBank/DDBJ databases">
        <title>A new beta-1,3-glucan-decomposing anaerobic bacterium isolated from anoxic soil subjected to biological soil disinfestation.</title>
        <authorList>
            <person name="Ueki A."/>
            <person name="Tonouchi A."/>
        </authorList>
    </citation>
    <scope>NUCLEOTIDE SEQUENCE [LARGE SCALE GENOMIC DNA]</scope>
    <source>
        <strain evidence="1 2">TW1</strain>
    </source>
</reference>
<keyword evidence="2" id="KW-1185">Reference proteome</keyword>
<dbReference type="RefSeq" id="WP_183279628.1">
    <property type="nucleotide sequence ID" value="NZ_BLZR01000001.1"/>
</dbReference>
<evidence type="ECO:0008006" key="3">
    <source>
        <dbReference type="Google" id="ProtNLM"/>
    </source>
</evidence>
<organism evidence="1 2">
    <name type="scientific">Clostridium fungisolvens</name>
    <dbReference type="NCBI Taxonomy" id="1604897"/>
    <lineage>
        <taxon>Bacteria</taxon>
        <taxon>Bacillati</taxon>
        <taxon>Bacillota</taxon>
        <taxon>Clostridia</taxon>
        <taxon>Eubacteriales</taxon>
        <taxon>Clostridiaceae</taxon>
        <taxon>Clostridium</taxon>
    </lineage>
</organism>
<dbReference type="EMBL" id="BLZR01000001">
    <property type="protein sequence ID" value="GFP78327.1"/>
    <property type="molecule type" value="Genomic_DNA"/>
</dbReference>
<sequence>MEYIKGFTFGFMDKSSDLSSQKGKESLRLLKERTNISHVILAVGALQDNPQAIDIYYNTEDTVKDEDLYEIISYAKELDLKIILKPILNCRNGIWRAHINFFDIEAPCEPKWSDWFKNYKEFIIHYAKIAQKMNCDMLIIGCEMVQTERKEEYWRSLISKIRKEYNGLISYNTDKYQESNLKWWDAVDVISSSGYYPIDKWEQELDRIEGIIKLYNKPFFFAEAGCPSRLGSSFIPNNWELKGEVNLEEQRVFYNTMFEKTEKRSWVNGFGLWDWKAKLYDKKEAFNDDGYSVFGKPAEKVIYNFYKNK</sequence>
<evidence type="ECO:0000313" key="2">
    <source>
        <dbReference type="Proteomes" id="UP000580568"/>
    </source>
</evidence>
<gene>
    <name evidence="1" type="ORF">bsdtw1_04547</name>
</gene>
<dbReference type="Proteomes" id="UP000580568">
    <property type="component" value="Unassembled WGS sequence"/>
</dbReference>
<dbReference type="InterPro" id="IPR055151">
    <property type="entry name" value="GH113"/>
</dbReference>
<comment type="caution">
    <text evidence="1">The sequence shown here is derived from an EMBL/GenBank/DDBJ whole genome shotgun (WGS) entry which is preliminary data.</text>
</comment>
<dbReference type="Gene3D" id="3.20.20.80">
    <property type="entry name" value="Glycosidases"/>
    <property type="match status" value="1"/>
</dbReference>
<accession>A0A6V8SMC5</accession>
<protein>
    <recommendedName>
        <fullName evidence="3">1,4-beta-xylanase</fullName>
    </recommendedName>
</protein>
<name>A0A6V8SMC5_9CLOT</name>
<dbReference type="Pfam" id="PF22612">
    <property type="entry name" value="GH113"/>
    <property type="match status" value="1"/>
</dbReference>
<dbReference type="AlphaFoldDB" id="A0A6V8SMC5"/>
<evidence type="ECO:0000313" key="1">
    <source>
        <dbReference type="EMBL" id="GFP78327.1"/>
    </source>
</evidence>
<proteinExistence type="predicted"/>